<dbReference type="EMBL" id="JAKMUV010000001">
    <property type="protein sequence ID" value="MCZ9303952.1"/>
    <property type="molecule type" value="Genomic_DNA"/>
</dbReference>
<dbReference type="RefSeq" id="WP_230580207.1">
    <property type="nucleotide sequence ID" value="NZ_JAKMUV010000001.1"/>
</dbReference>
<accession>A0A9X3RQH4</accession>
<comment type="caution">
    <text evidence="1">The sequence shown here is derived from an EMBL/GenBank/DDBJ whole genome shotgun (WGS) entry which is preliminary data.</text>
</comment>
<evidence type="ECO:0000313" key="2">
    <source>
        <dbReference type="Proteomes" id="UP001146505"/>
    </source>
</evidence>
<gene>
    <name evidence="1" type="ORF">L8U58_00065</name>
</gene>
<organism evidence="1 2">
    <name type="scientific">Corynebacterium macclintockiae</name>
    <dbReference type="NCBI Taxonomy" id="2913501"/>
    <lineage>
        <taxon>Bacteria</taxon>
        <taxon>Bacillati</taxon>
        <taxon>Actinomycetota</taxon>
        <taxon>Actinomycetes</taxon>
        <taxon>Mycobacteriales</taxon>
        <taxon>Corynebacteriaceae</taxon>
        <taxon>Corynebacterium</taxon>
    </lineage>
</organism>
<dbReference type="AlphaFoldDB" id="A0A9X3RQH4"/>
<dbReference type="GeneID" id="301811916"/>
<dbReference type="Proteomes" id="UP001146505">
    <property type="component" value="Unassembled WGS sequence"/>
</dbReference>
<sequence>MTIFTAQVAGQQNNAHYPHPYTVTTAADLEAVARLDHVVAEYVGGRRSAGSFMASN</sequence>
<name>A0A9X3RQH4_9CORY</name>
<protein>
    <submittedName>
        <fullName evidence="1">Uncharacterized protein</fullName>
    </submittedName>
</protein>
<keyword evidence="2" id="KW-1185">Reference proteome</keyword>
<evidence type="ECO:0000313" key="1">
    <source>
        <dbReference type="EMBL" id="MCZ9303952.1"/>
    </source>
</evidence>
<reference evidence="1" key="1">
    <citation type="submission" date="2022-02" db="EMBL/GenBank/DDBJ databases">
        <title>Corynebacterium sp. from urogenital microbiome.</title>
        <authorList>
            <person name="Cappelli E.A."/>
            <person name="Ribeiro T.G."/>
            <person name="Peixe L."/>
        </authorList>
    </citation>
    <scope>NUCLEOTIDE SEQUENCE</scope>
    <source>
        <strain evidence="1">C9Ua_112</strain>
    </source>
</reference>
<proteinExistence type="predicted"/>